<protein>
    <submittedName>
        <fullName evidence="2">Integral membrane protein</fullName>
    </submittedName>
</protein>
<dbReference type="PANTHER" id="PTHR36840:SF1">
    <property type="entry name" value="BLL5714 PROTEIN"/>
    <property type="match status" value="1"/>
</dbReference>
<sequence>MSQPQSPAGTWHRPMVARLASEKHRAATALELFFDLCFVAAVAQAAGAFEHELAEGRVGHGVLGYAMVFFAIWWAWMNFTWFASAYDTDDVPYRLLTLVQIAGALVLAAGAAEALEHEDFTVITWGYVVMRLAMVTQWLRAARSDPEHRGCCMRYAVGILVVQIGWVARLALPDDWGLPLFAVLVVAELAVPVWAESAGNTTWHPHHIAERYGLFTLIVLGETITAATVAVRTALDDETALGDIATLVVGGLLTVFALWWLYFAQNAPRRLTNLRSAILWGYGHYAVFASAAAVGAGLALGVARTTGHGHLSDHAAAAAFTVPVAVFITLVWVLHHRGAEIRSRNDLIHPTAVVAVLAMTFTPSPVLATGVIAAALVAATLVVSARARGGADLSED</sequence>
<keyword evidence="1" id="KW-0472">Membrane</keyword>
<evidence type="ECO:0000256" key="1">
    <source>
        <dbReference type="SAM" id="Phobius"/>
    </source>
</evidence>
<reference evidence="2 3" key="1">
    <citation type="submission" date="2011-01" db="EMBL/GenBank/DDBJ databases">
        <title>Complete sequence of chromosome of Streptomyces flavogriseus ATCC 33331.</title>
        <authorList>
            <consortium name="US DOE Joint Genome Institute"/>
            <person name="Lucas S."/>
            <person name="Copeland A."/>
            <person name="Lapidus A."/>
            <person name="Cheng J.-F."/>
            <person name="Goodwin L."/>
            <person name="Pitluck S."/>
            <person name="Davenport K."/>
            <person name="Detter J.C."/>
            <person name="Han C."/>
            <person name="Tapia R."/>
            <person name="Land M."/>
            <person name="Hauser L."/>
            <person name="Kyrpides N."/>
            <person name="Ivanova N."/>
            <person name="Ovchinnikova G."/>
            <person name="Pagani I."/>
            <person name="Brumm P."/>
            <person name="Mead D."/>
            <person name="Woyke T."/>
        </authorList>
    </citation>
    <scope>NUCLEOTIDE SEQUENCE [LARGE SCALE GENOMIC DNA]</scope>
    <source>
        <strain evidence="3">ATCC 33331 / IAF-45CD</strain>
    </source>
</reference>
<keyword evidence="1" id="KW-0812">Transmembrane</keyword>
<dbReference type="EMBL" id="CP002475">
    <property type="protein sequence ID" value="ADW02214.1"/>
    <property type="molecule type" value="Genomic_DNA"/>
</dbReference>
<dbReference type="KEGG" id="sfa:Sfla_0752"/>
<name>A0A8D4BDS5_STRFA</name>
<keyword evidence="1" id="KW-1133">Transmembrane helix</keyword>
<feature type="transmembrane region" description="Helical" evidence="1">
    <location>
        <begin position="315"/>
        <end position="334"/>
    </location>
</feature>
<gene>
    <name evidence="2" type="ordered locus">Sfla_0752</name>
</gene>
<feature type="transmembrane region" description="Helical" evidence="1">
    <location>
        <begin position="28"/>
        <end position="49"/>
    </location>
</feature>
<evidence type="ECO:0000313" key="3">
    <source>
        <dbReference type="Proteomes" id="UP000002066"/>
    </source>
</evidence>
<dbReference type="OrthoDB" id="7698234at2"/>
<proteinExistence type="predicted"/>
<feature type="transmembrane region" description="Helical" evidence="1">
    <location>
        <begin position="95"/>
        <end position="114"/>
    </location>
</feature>
<feature type="transmembrane region" description="Helical" evidence="1">
    <location>
        <begin position="176"/>
        <end position="194"/>
    </location>
</feature>
<feature type="transmembrane region" description="Helical" evidence="1">
    <location>
        <begin position="241"/>
        <end position="262"/>
    </location>
</feature>
<organism evidence="2 3">
    <name type="scientific">Streptomyces pratensis (strain ATCC 33331 / IAF-45CD)</name>
    <dbReference type="NCBI Taxonomy" id="591167"/>
    <lineage>
        <taxon>Bacteria</taxon>
        <taxon>Bacillati</taxon>
        <taxon>Actinomycetota</taxon>
        <taxon>Actinomycetes</taxon>
        <taxon>Kitasatosporales</taxon>
        <taxon>Streptomycetaceae</taxon>
        <taxon>Streptomyces</taxon>
    </lineage>
</organism>
<dbReference type="AlphaFoldDB" id="A0A8D4BDS5"/>
<accession>A0A8D4BDS5</accession>
<evidence type="ECO:0000313" key="2">
    <source>
        <dbReference type="EMBL" id="ADW02214.1"/>
    </source>
</evidence>
<feature type="transmembrane region" description="Helical" evidence="1">
    <location>
        <begin position="214"/>
        <end position="235"/>
    </location>
</feature>
<dbReference type="Pfam" id="PF06772">
    <property type="entry name" value="LtrA"/>
    <property type="match status" value="1"/>
</dbReference>
<feature type="transmembrane region" description="Helical" evidence="1">
    <location>
        <begin position="120"/>
        <end position="139"/>
    </location>
</feature>
<dbReference type="PANTHER" id="PTHR36840">
    <property type="entry name" value="BLL5714 PROTEIN"/>
    <property type="match status" value="1"/>
</dbReference>
<feature type="transmembrane region" description="Helical" evidence="1">
    <location>
        <begin position="151"/>
        <end position="170"/>
    </location>
</feature>
<feature type="transmembrane region" description="Helical" evidence="1">
    <location>
        <begin position="282"/>
        <end position="303"/>
    </location>
</feature>
<dbReference type="InterPro" id="IPR010640">
    <property type="entry name" value="Low_temperature_requirement_A"/>
</dbReference>
<dbReference type="Proteomes" id="UP000002066">
    <property type="component" value="Chromosome"/>
</dbReference>
<feature type="transmembrane region" description="Helical" evidence="1">
    <location>
        <begin position="61"/>
        <end position="83"/>
    </location>
</feature>